<comment type="caution">
    <text evidence="1">The sequence shown here is derived from an EMBL/GenBank/DDBJ whole genome shotgun (WGS) entry which is preliminary data.</text>
</comment>
<accession>A0AA38G7W6</accession>
<name>A0AA38G7W6_TAXCH</name>
<organism evidence="1 2">
    <name type="scientific">Taxus chinensis</name>
    <name type="common">Chinese yew</name>
    <name type="synonym">Taxus wallichiana var. chinensis</name>
    <dbReference type="NCBI Taxonomy" id="29808"/>
    <lineage>
        <taxon>Eukaryota</taxon>
        <taxon>Viridiplantae</taxon>
        <taxon>Streptophyta</taxon>
        <taxon>Embryophyta</taxon>
        <taxon>Tracheophyta</taxon>
        <taxon>Spermatophyta</taxon>
        <taxon>Pinopsida</taxon>
        <taxon>Pinidae</taxon>
        <taxon>Conifers II</taxon>
        <taxon>Cupressales</taxon>
        <taxon>Taxaceae</taxon>
        <taxon>Taxus</taxon>
    </lineage>
</organism>
<gene>
    <name evidence="1" type="ORF">KI387_025240</name>
</gene>
<feature type="non-terminal residue" evidence="1">
    <location>
        <position position="57"/>
    </location>
</feature>
<dbReference type="Proteomes" id="UP000824469">
    <property type="component" value="Unassembled WGS sequence"/>
</dbReference>
<evidence type="ECO:0000313" key="1">
    <source>
        <dbReference type="EMBL" id="KAH9316613.1"/>
    </source>
</evidence>
<proteinExistence type="predicted"/>
<dbReference type="SUPFAM" id="SSF56672">
    <property type="entry name" value="DNA/RNA polymerases"/>
    <property type="match status" value="1"/>
</dbReference>
<dbReference type="Gene3D" id="3.10.10.10">
    <property type="entry name" value="HIV Type 1 Reverse Transcriptase, subunit A, domain 1"/>
    <property type="match status" value="1"/>
</dbReference>
<keyword evidence="2" id="KW-1185">Reference proteome</keyword>
<evidence type="ECO:0000313" key="2">
    <source>
        <dbReference type="Proteomes" id="UP000824469"/>
    </source>
</evidence>
<feature type="non-terminal residue" evidence="1">
    <location>
        <position position="1"/>
    </location>
</feature>
<dbReference type="EMBL" id="JAHRHJ020000005">
    <property type="protein sequence ID" value="KAH9316613.1"/>
    <property type="molecule type" value="Genomic_DNA"/>
</dbReference>
<sequence length="57" mass="6815">INLKEGAHPVRKRPYWMNPNPHEKLKEEIDKMLKYGIIRPLDESEWVSLMVISIKKD</sequence>
<protein>
    <submittedName>
        <fullName evidence="1">Uncharacterized protein</fullName>
    </submittedName>
</protein>
<dbReference type="AlphaFoldDB" id="A0AA38G7W6"/>
<dbReference type="InterPro" id="IPR043502">
    <property type="entry name" value="DNA/RNA_pol_sf"/>
</dbReference>
<reference evidence="1 2" key="1">
    <citation type="journal article" date="2021" name="Nat. Plants">
        <title>The Taxus genome provides insights into paclitaxel biosynthesis.</title>
        <authorList>
            <person name="Xiong X."/>
            <person name="Gou J."/>
            <person name="Liao Q."/>
            <person name="Li Y."/>
            <person name="Zhou Q."/>
            <person name="Bi G."/>
            <person name="Li C."/>
            <person name="Du R."/>
            <person name="Wang X."/>
            <person name="Sun T."/>
            <person name="Guo L."/>
            <person name="Liang H."/>
            <person name="Lu P."/>
            <person name="Wu Y."/>
            <person name="Zhang Z."/>
            <person name="Ro D.K."/>
            <person name="Shang Y."/>
            <person name="Huang S."/>
            <person name="Yan J."/>
        </authorList>
    </citation>
    <scope>NUCLEOTIDE SEQUENCE [LARGE SCALE GENOMIC DNA]</scope>
    <source>
        <strain evidence="1">Ta-2019</strain>
    </source>
</reference>